<dbReference type="PANTHER" id="PTHR14084:SF0">
    <property type="entry name" value="KYNURENINASE"/>
    <property type="match status" value="1"/>
</dbReference>
<dbReference type="GO" id="GO:0030429">
    <property type="term" value="F:kynureninase activity"/>
    <property type="evidence" value="ECO:0007669"/>
    <property type="project" value="UniProtKB-EC"/>
</dbReference>
<dbReference type="GO" id="GO:0005737">
    <property type="term" value="C:cytoplasm"/>
    <property type="evidence" value="ECO:0007669"/>
    <property type="project" value="InterPro"/>
</dbReference>
<evidence type="ECO:0000313" key="5">
    <source>
        <dbReference type="EMBL" id="VAW87351.1"/>
    </source>
</evidence>
<dbReference type="InterPro" id="IPR015421">
    <property type="entry name" value="PyrdxlP-dep_Trfase_major"/>
</dbReference>
<protein>
    <submittedName>
        <fullName evidence="5">Kynureninase homolog Cysteine desulfurase</fullName>
        <ecNumber evidence="5">2.8.1.7</ecNumber>
        <ecNumber evidence="5">3.7.1.3</ecNumber>
    </submittedName>
</protein>
<dbReference type="InterPro" id="IPR015424">
    <property type="entry name" value="PyrdxlP-dep_Trfase"/>
</dbReference>
<keyword evidence="2 5" id="KW-0378">Hydrolase</keyword>
<dbReference type="GO" id="GO:0031071">
    <property type="term" value="F:cysteine desulfurase activity"/>
    <property type="evidence" value="ECO:0007669"/>
    <property type="project" value="UniProtKB-EC"/>
</dbReference>
<reference evidence="5" key="1">
    <citation type="submission" date="2018-06" db="EMBL/GenBank/DDBJ databases">
        <authorList>
            <person name="Zhirakovskaya E."/>
        </authorList>
    </citation>
    <scope>NUCLEOTIDE SEQUENCE</scope>
</reference>
<dbReference type="Gene3D" id="3.90.1150.10">
    <property type="entry name" value="Aspartate Aminotransferase, domain 1"/>
    <property type="match status" value="1"/>
</dbReference>
<dbReference type="SUPFAM" id="SSF53383">
    <property type="entry name" value="PLP-dependent transferases"/>
    <property type="match status" value="1"/>
</dbReference>
<dbReference type="InterPro" id="IPR010111">
    <property type="entry name" value="Kynureninase"/>
</dbReference>
<evidence type="ECO:0000256" key="2">
    <source>
        <dbReference type="ARBA" id="ARBA00022801"/>
    </source>
</evidence>
<keyword evidence="5" id="KW-0808">Transferase</keyword>
<evidence type="ECO:0000259" key="4">
    <source>
        <dbReference type="Pfam" id="PF00266"/>
    </source>
</evidence>
<gene>
    <name evidence="5" type="ORF">MNBD_GAMMA16-278</name>
</gene>
<dbReference type="GO" id="GO:0009435">
    <property type="term" value="P:NAD+ biosynthetic process"/>
    <property type="evidence" value="ECO:0007669"/>
    <property type="project" value="InterPro"/>
</dbReference>
<proteinExistence type="predicted"/>
<dbReference type="PANTHER" id="PTHR14084">
    <property type="entry name" value="KYNURENINASE"/>
    <property type="match status" value="1"/>
</dbReference>
<dbReference type="Gene3D" id="3.40.640.10">
    <property type="entry name" value="Type I PLP-dependent aspartate aminotransferase-like (Major domain)"/>
    <property type="match status" value="1"/>
</dbReference>
<dbReference type="EMBL" id="UOFO01000119">
    <property type="protein sequence ID" value="VAW87351.1"/>
    <property type="molecule type" value="Genomic_DNA"/>
</dbReference>
<sequence length="391" mass="44073">MGARIRCCAGYVGHAVTLAQLWREHFIVPEGIYLLSHSVGCAPVHAERQLAQYYFKAWHEQGGEAWSDWLDQTERFCSLLAQFFNEQPENFCPQVNISSTLCKLISALPQSSKNKTILFSEDDFPSVGFVVQQSSRLGYKTKCMKSYASAYNEDYWDKLLSKDVALLYLTQVTSDHSIRFPIEKIVSLARDRQIISVVDIAQSAGVLPIDLSQWNADFVVGSSVKWLCGGPGAGFLWVNPDNVETYEPIDVGWFSHQNPFEFDIHHFEYAVKAKRYWGGTPSIAPFVIAAVGIQTLLDLGIENIYSHNRSLCERIRQAANQAGLPLGGSDNAKHRGGTVSISFEDVPNGISLLQQHKIRFDLRRDHIARFSPHIYNTHEEIEIFCDLLARV</sequence>
<name>A0A3B0Z731_9ZZZZ</name>
<organism evidence="5">
    <name type="scientific">hydrothermal vent metagenome</name>
    <dbReference type="NCBI Taxonomy" id="652676"/>
    <lineage>
        <taxon>unclassified sequences</taxon>
        <taxon>metagenomes</taxon>
        <taxon>ecological metagenomes</taxon>
    </lineage>
</organism>
<dbReference type="AlphaFoldDB" id="A0A3B0Z731"/>
<dbReference type="GO" id="GO:0043420">
    <property type="term" value="P:anthranilate metabolic process"/>
    <property type="evidence" value="ECO:0007669"/>
    <property type="project" value="TreeGrafter"/>
</dbReference>
<dbReference type="Pfam" id="PF00266">
    <property type="entry name" value="Aminotran_5"/>
    <property type="match status" value="1"/>
</dbReference>
<feature type="domain" description="Aminotransferase class V" evidence="4">
    <location>
        <begin position="109"/>
        <end position="382"/>
    </location>
</feature>
<keyword evidence="3" id="KW-0663">Pyridoxal phosphate</keyword>
<dbReference type="GO" id="GO:0019441">
    <property type="term" value="P:L-tryptophan catabolic process to kynurenine"/>
    <property type="evidence" value="ECO:0007669"/>
    <property type="project" value="TreeGrafter"/>
</dbReference>
<accession>A0A3B0Z731</accession>
<dbReference type="InterPro" id="IPR015422">
    <property type="entry name" value="PyrdxlP-dep_Trfase_small"/>
</dbReference>
<evidence type="ECO:0000256" key="1">
    <source>
        <dbReference type="ARBA" id="ARBA00022642"/>
    </source>
</evidence>
<dbReference type="GO" id="GO:0030170">
    <property type="term" value="F:pyridoxal phosphate binding"/>
    <property type="evidence" value="ECO:0007669"/>
    <property type="project" value="InterPro"/>
</dbReference>
<dbReference type="EC" id="2.8.1.7" evidence="5"/>
<dbReference type="InterPro" id="IPR000192">
    <property type="entry name" value="Aminotrans_V_dom"/>
</dbReference>
<keyword evidence="1" id="KW-0662">Pyridine nucleotide biosynthesis</keyword>
<dbReference type="EC" id="3.7.1.3" evidence="5"/>
<evidence type="ECO:0000256" key="3">
    <source>
        <dbReference type="ARBA" id="ARBA00022898"/>
    </source>
</evidence>